<proteinExistence type="predicted"/>
<dbReference type="STRING" id="428992.SAMN05216272_11626"/>
<dbReference type="AlphaFoldDB" id="A0A1G8MMR3"/>
<protein>
    <submittedName>
        <fullName evidence="1">Dinitrogenase iron-molybdenum cofactor</fullName>
    </submittedName>
</protein>
<dbReference type="EMBL" id="FNDS01000016">
    <property type="protein sequence ID" value="SDI69194.1"/>
    <property type="molecule type" value="Genomic_DNA"/>
</dbReference>
<name>A0A1G8MMR3_9PSED</name>
<reference evidence="2" key="1">
    <citation type="submission" date="2016-10" db="EMBL/GenBank/DDBJ databases">
        <authorList>
            <person name="Varghese N."/>
            <person name="Submissions S."/>
        </authorList>
    </citation>
    <scope>NUCLEOTIDE SEQUENCE [LARGE SCALE GENOMIC DNA]</scope>
    <source>
        <strain evidence="2">CCM 7469</strain>
    </source>
</reference>
<dbReference type="RefSeq" id="WP_139199126.1">
    <property type="nucleotide sequence ID" value="NZ_FNDS01000016.1"/>
</dbReference>
<evidence type="ECO:0000313" key="1">
    <source>
        <dbReference type="EMBL" id="SDI69194.1"/>
    </source>
</evidence>
<accession>A0A1G8MMR3</accession>
<keyword evidence="2" id="KW-1185">Reference proteome</keyword>
<dbReference type="OrthoDB" id="9797941at2"/>
<sequence>MTLIAVASQNATTVTAHAGRCRRFLLFGRHGHRVLDEIELAPEQILQLASLDERHPLAQIRVLISRGIGEHLSRRLGKRGVDVYLTHLASPELAVRSYLGGVPSSLEPRASRCHCGQPD</sequence>
<gene>
    <name evidence="1" type="ORF">SAMN05216272_11626</name>
</gene>
<organism evidence="1 2">
    <name type="scientific">Pseudomonas panipatensis</name>
    <dbReference type="NCBI Taxonomy" id="428992"/>
    <lineage>
        <taxon>Bacteria</taxon>
        <taxon>Pseudomonadati</taxon>
        <taxon>Pseudomonadota</taxon>
        <taxon>Gammaproteobacteria</taxon>
        <taxon>Pseudomonadales</taxon>
        <taxon>Pseudomonadaceae</taxon>
        <taxon>Pseudomonas</taxon>
    </lineage>
</organism>
<dbReference type="Gene3D" id="3.30.420.130">
    <property type="entry name" value="Dinitrogenase iron-molybdenum cofactor biosynthesis domain"/>
    <property type="match status" value="1"/>
</dbReference>
<dbReference type="SUPFAM" id="SSF53146">
    <property type="entry name" value="Nitrogenase accessory factor-like"/>
    <property type="match status" value="1"/>
</dbReference>
<dbReference type="Proteomes" id="UP000199636">
    <property type="component" value="Unassembled WGS sequence"/>
</dbReference>
<evidence type="ECO:0000313" key="2">
    <source>
        <dbReference type="Proteomes" id="UP000199636"/>
    </source>
</evidence>
<dbReference type="InterPro" id="IPR036105">
    <property type="entry name" value="DiNase_FeMo-co_biosyn_sf"/>
</dbReference>